<feature type="active site" description="Nucleophile" evidence="16">
    <location>
        <position position="533"/>
    </location>
</feature>
<protein>
    <submittedName>
        <fullName evidence="20">Endoplasmic reticulum oxidoreductin-1</fullName>
    </submittedName>
</protein>
<comment type="similarity">
    <text evidence="3">Belongs to the EROs family.</text>
</comment>
<evidence type="ECO:0000256" key="5">
    <source>
        <dbReference type="ARBA" id="ARBA00022448"/>
    </source>
</evidence>
<evidence type="ECO:0000256" key="2">
    <source>
        <dbReference type="ARBA" id="ARBA00004367"/>
    </source>
</evidence>
<keyword evidence="12 19" id="KW-0472">Membrane</keyword>
<evidence type="ECO:0000256" key="14">
    <source>
        <dbReference type="ARBA" id="ARBA00023180"/>
    </source>
</evidence>
<comment type="cofactor">
    <cofactor evidence="1 17">
        <name>FAD</name>
        <dbReference type="ChEBI" id="CHEBI:57692"/>
    </cofactor>
</comment>
<keyword evidence="14" id="KW-0325">Glycoprotein</keyword>
<dbReference type="PIRSF" id="PIRSF017205">
    <property type="entry name" value="ERO1"/>
    <property type="match status" value="1"/>
</dbReference>
<evidence type="ECO:0000256" key="4">
    <source>
        <dbReference type="ARBA" id="ARBA00011802"/>
    </source>
</evidence>
<sequence length="637" mass="71988">MKKDKAVQQTKEQRSSNPVYSLFRAAIVATFAVALYSLYSRNFADHAANATESNANNNNNQQQNVPRNVDFMVQVLQKTGGKNICLPNGNILGTSVDFEDVEAINKKISPVLSKLTKTKFFRTVKLDLYKKCDLWENDDVCLQEECKVEQIQPSLIPNKWKSKNSSSFQGFSPFKPNGNILGTSVDFEDVEAINKKISPVLSKLTKTKFFRTVKLDLYKKCDLWENDDVCLQEECKVEQIQPSLIPNKWKSKNSSSFQGFSPFKLEKAKKQSQSPKNFAFVYDETEDSVEAVWVDLVNNPEKFTGYAGSSANQIWLTIYQHNCFDVSPFMTDTASGWGDQKTGTNNKISQFVNPPSNSNMLTQFLINLGQEIFGFTQKVEIPLEFQMFYNSVSGLHASTSTHICYDHYNKETGTWSPNLGCFIARIGSFPERLRNIYFNYALLLRSIQRLSPFLKQYNYNDEISSDGKNNSDNDSSSEMSTKELVNQLTSIAASVDRPFNENLLFKNEKTKDLIPEFKATFMNISRIMDCTGCEKCRLWGKTQILGIGTALKTLFSYGNSDETKSNKPSGSSANSGKIESSDALASNFGNIDIKRNEIVALIATFNQFSQSLHNIEHFRSMYQDLLTKYKASGNIEL</sequence>
<keyword evidence="15" id="KW-0676">Redox-active center</keyword>
<dbReference type="GO" id="GO:0016972">
    <property type="term" value="F:thiol oxidase activity"/>
    <property type="evidence" value="ECO:0007669"/>
    <property type="project" value="InterPro"/>
</dbReference>
<feature type="binding site" evidence="17">
    <location>
        <position position="425"/>
    </location>
    <ligand>
        <name>FAD</name>
        <dbReference type="ChEBI" id="CHEBI:57692"/>
    </ligand>
</feature>
<evidence type="ECO:0000313" key="20">
    <source>
        <dbReference type="EMBL" id="OMJ22981.1"/>
    </source>
</evidence>
<evidence type="ECO:0000256" key="6">
    <source>
        <dbReference type="ARBA" id="ARBA00022630"/>
    </source>
</evidence>
<feature type="binding site" evidence="17">
    <location>
        <position position="396"/>
    </location>
    <ligand>
        <name>FAD</name>
        <dbReference type="ChEBI" id="CHEBI:57692"/>
    </ligand>
</feature>
<keyword evidence="9 17" id="KW-0274">FAD</keyword>
<dbReference type="STRING" id="133412.A0A1R1Y7Q3"/>
<evidence type="ECO:0000313" key="21">
    <source>
        <dbReference type="Proteomes" id="UP000187283"/>
    </source>
</evidence>
<dbReference type="PANTHER" id="PTHR12613:SF0">
    <property type="entry name" value="ERO1-LIKE PROTEIN"/>
    <property type="match status" value="1"/>
</dbReference>
<keyword evidence="13 18" id="KW-1015">Disulfide bond</keyword>
<feature type="binding site" evidence="17">
    <location>
        <position position="393"/>
    </location>
    <ligand>
        <name>FAD</name>
        <dbReference type="ChEBI" id="CHEBI:57692"/>
    </ligand>
</feature>
<evidence type="ECO:0000256" key="13">
    <source>
        <dbReference type="ARBA" id="ARBA00023157"/>
    </source>
</evidence>
<feature type="active site" evidence="16">
    <location>
        <position position="536"/>
    </location>
</feature>
<evidence type="ECO:0000256" key="12">
    <source>
        <dbReference type="ARBA" id="ARBA00023136"/>
    </source>
</evidence>
<feature type="disulfide bond" description="Redox-active" evidence="18">
    <location>
        <begin position="533"/>
        <end position="536"/>
    </location>
</feature>
<keyword evidence="8" id="KW-0256">Endoplasmic reticulum</keyword>
<dbReference type="AlphaFoldDB" id="A0A1R1Y7Q3"/>
<dbReference type="GO" id="GO:0015035">
    <property type="term" value="F:protein-disulfide reductase activity"/>
    <property type="evidence" value="ECO:0007669"/>
    <property type="project" value="InterPro"/>
</dbReference>
<proteinExistence type="inferred from homology"/>
<feature type="binding site" evidence="17">
    <location>
        <position position="304"/>
    </location>
    <ligand>
        <name>FAD</name>
        <dbReference type="ChEBI" id="CHEBI:57692"/>
    </ligand>
</feature>
<feature type="disulfide bond" description="Redox-active" evidence="18">
    <location>
        <begin position="230"/>
        <end position="235"/>
    </location>
</feature>
<keyword evidence="7" id="KW-0732">Signal</keyword>
<dbReference type="Pfam" id="PF04137">
    <property type="entry name" value="ERO1"/>
    <property type="match status" value="2"/>
</dbReference>
<name>A0A1R1Y7Q3_9FUNG</name>
<evidence type="ECO:0000256" key="10">
    <source>
        <dbReference type="ARBA" id="ARBA00022982"/>
    </source>
</evidence>
<evidence type="ECO:0000256" key="15">
    <source>
        <dbReference type="ARBA" id="ARBA00023284"/>
    </source>
</evidence>
<dbReference type="PANTHER" id="PTHR12613">
    <property type="entry name" value="ERO1-RELATED"/>
    <property type="match status" value="1"/>
</dbReference>
<dbReference type="OrthoDB" id="269384at2759"/>
<evidence type="ECO:0000256" key="8">
    <source>
        <dbReference type="ARBA" id="ARBA00022824"/>
    </source>
</evidence>
<dbReference type="GO" id="GO:0034975">
    <property type="term" value="P:protein folding in endoplasmic reticulum"/>
    <property type="evidence" value="ECO:0007669"/>
    <property type="project" value="InterPro"/>
</dbReference>
<comment type="subunit">
    <text evidence="4">May function both as a monomer and a homodimer.</text>
</comment>
<keyword evidence="5" id="KW-0813">Transport</keyword>
<comment type="caution">
    <text evidence="20">The sequence shown here is derived from an EMBL/GenBank/DDBJ whole genome shotgun (WGS) entry which is preliminary data.</text>
</comment>
<evidence type="ECO:0000256" key="11">
    <source>
        <dbReference type="ARBA" id="ARBA00023002"/>
    </source>
</evidence>
<dbReference type="InterPro" id="IPR037192">
    <property type="entry name" value="ERO1-like_sf"/>
</dbReference>
<evidence type="ECO:0000256" key="3">
    <source>
        <dbReference type="ARBA" id="ARBA00008277"/>
    </source>
</evidence>
<dbReference type="InterPro" id="IPR007266">
    <property type="entry name" value="Ero1"/>
</dbReference>
<evidence type="ECO:0000256" key="19">
    <source>
        <dbReference type="SAM" id="Phobius"/>
    </source>
</evidence>
<dbReference type="GO" id="GO:0005789">
    <property type="term" value="C:endoplasmic reticulum membrane"/>
    <property type="evidence" value="ECO:0007669"/>
    <property type="project" value="UniProtKB-SubCell"/>
</dbReference>
<evidence type="ECO:0000256" key="7">
    <source>
        <dbReference type="ARBA" id="ARBA00022729"/>
    </source>
</evidence>
<keyword evidence="21" id="KW-1185">Reference proteome</keyword>
<dbReference type="SUPFAM" id="SSF110019">
    <property type="entry name" value="ERO1-like"/>
    <property type="match status" value="2"/>
</dbReference>
<dbReference type="GO" id="GO:0071949">
    <property type="term" value="F:FAD binding"/>
    <property type="evidence" value="ECO:0007669"/>
    <property type="project" value="InterPro"/>
</dbReference>
<feature type="binding site" evidence="17">
    <location>
        <position position="315"/>
    </location>
    <ligand>
        <name>FAD</name>
        <dbReference type="ChEBI" id="CHEBI:57692"/>
    </ligand>
</feature>
<keyword evidence="6" id="KW-0285">Flavoprotein</keyword>
<evidence type="ECO:0000256" key="18">
    <source>
        <dbReference type="PIRSR" id="PIRSR017205-3"/>
    </source>
</evidence>
<dbReference type="Proteomes" id="UP000187283">
    <property type="component" value="Unassembled WGS sequence"/>
</dbReference>
<organism evidence="20 21">
    <name type="scientific">Smittium culicis</name>
    <dbReference type="NCBI Taxonomy" id="133412"/>
    <lineage>
        <taxon>Eukaryota</taxon>
        <taxon>Fungi</taxon>
        <taxon>Fungi incertae sedis</taxon>
        <taxon>Zoopagomycota</taxon>
        <taxon>Kickxellomycotina</taxon>
        <taxon>Harpellomycetes</taxon>
        <taxon>Harpellales</taxon>
        <taxon>Legeriomycetaceae</taxon>
        <taxon>Smittium</taxon>
    </lineage>
</organism>
<keyword evidence="10" id="KW-0249">Electron transport</keyword>
<keyword evidence="19" id="KW-0812">Transmembrane</keyword>
<dbReference type="EMBL" id="LSSN01000632">
    <property type="protein sequence ID" value="OMJ22981.1"/>
    <property type="molecule type" value="Genomic_DNA"/>
</dbReference>
<evidence type="ECO:0000256" key="16">
    <source>
        <dbReference type="PIRSR" id="PIRSR017205-1"/>
    </source>
</evidence>
<keyword evidence="19" id="KW-1133">Transmembrane helix</keyword>
<evidence type="ECO:0000256" key="1">
    <source>
        <dbReference type="ARBA" id="ARBA00001974"/>
    </source>
</evidence>
<evidence type="ECO:0000256" key="17">
    <source>
        <dbReference type="PIRSR" id="PIRSR017205-2"/>
    </source>
</evidence>
<feature type="transmembrane region" description="Helical" evidence="19">
    <location>
        <begin position="21"/>
        <end position="39"/>
    </location>
</feature>
<accession>A0A1R1Y7Q3</accession>
<evidence type="ECO:0000256" key="9">
    <source>
        <dbReference type="ARBA" id="ARBA00022827"/>
    </source>
</evidence>
<reference evidence="20 21" key="1">
    <citation type="submission" date="2017-01" db="EMBL/GenBank/DDBJ databases">
        <authorList>
            <person name="Mah S.A."/>
            <person name="Swanson W.J."/>
            <person name="Moy G.W."/>
            <person name="Vacquier V.D."/>
        </authorList>
    </citation>
    <scope>NUCLEOTIDE SEQUENCE [LARGE SCALE GENOMIC DNA]</scope>
    <source>
        <strain evidence="20 21">GSMNP</strain>
    </source>
</reference>
<comment type="subcellular location">
    <subcellularLocation>
        <location evidence="2">Endoplasmic reticulum membrane</location>
        <topology evidence="2">Peripheral membrane protein</topology>
        <orientation evidence="2">Lumenal side</orientation>
    </subcellularLocation>
</comment>
<gene>
    <name evidence="20" type="ORF">AYI70_g2540</name>
</gene>
<keyword evidence="11" id="KW-0560">Oxidoreductase</keyword>